<dbReference type="InParanoid" id="A0A401H4P4"/>
<dbReference type="Proteomes" id="UP000287166">
    <property type="component" value="Unassembled WGS sequence"/>
</dbReference>
<name>A0A401H4P4_9APHY</name>
<keyword evidence="2" id="KW-0472">Membrane</keyword>
<evidence type="ECO:0000313" key="4">
    <source>
        <dbReference type="Proteomes" id="UP000287166"/>
    </source>
</evidence>
<feature type="compositionally biased region" description="Basic and acidic residues" evidence="1">
    <location>
        <begin position="13"/>
        <end position="23"/>
    </location>
</feature>
<feature type="region of interest" description="Disordered" evidence="1">
    <location>
        <begin position="63"/>
        <end position="91"/>
    </location>
</feature>
<keyword evidence="2" id="KW-0812">Transmembrane</keyword>
<keyword evidence="4" id="KW-1185">Reference proteome</keyword>
<dbReference type="RefSeq" id="XP_027620284.1">
    <property type="nucleotide sequence ID" value="XM_027764483.1"/>
</dbReference>
<dbReference type="EMBL" id="BFAD01000016">
    <property type="protein sequence ID" value="GBE89371.1"/>
    <property type="molecule type" value="Genomic_DNA"/>
</dbReference>
<comment type="caution">
    <text evidence="3">The sequence shown here is derived from an EMBL/GenBank/DDBJ whole genome shotgun (WGS) entry which is preliminary data.</text>
</comment>
<keyword evidence="2" id="KW-1133">Transmembrane helix</keyword>
<feature type="compositionally biased region" description="Basic residues" evidence="1">
    <location>
        <begin position="63"/>
        <end position="74"/>
    </location>
</feature>
<evidence type="ECO:0000256" key="2">
    <source>
        <dbReference type="SAM" id="Phobius"/>
    </source>
</evidence>
<sequence>MLRNSSNGTAVHRAADPLPRPEDPGVPFAVGRLRLFPPHSMFFVDSECQGAAVILASLGMRSRRHDSARSHSRHSPQVPPRAPPSAAAAHRACVRPRRHGSIDRFCAAIERRGVYFMTGVSALVFVGGFTAFDKGMPSTVEDKRVD</sequence>
<feature type="region of interest" description="Disordered" evidence="1">
    <location>
        <begin position="1"/>
        <end position="23"/>
    </location>
</feature>
<evidence type="ECO:0000256" key="1">
    <source>
        <dbReference type="SAM" id="MobiDB-lite"/>
    </source>
</evidence>
<evidence type="ECO:0000313" key="3">
    <source>
        <dbReference type="EMBL" id="GBE89371.1"/>
    </source>
</evidence>
<organism evidence="3 4">
    <name type="scientific">Sparassis crispa</name>
    <dbReference type="NCBI Taxonomy" id="139825"/>
    <lineage>
        <taxon>Eukaryota</taxon>
        <taxon>Fungi</taxon>
        <taxon>Dikarya</taxon>
        <taxon>Basidiomycota</taxon>
        <taxon>Agaricomycotina</taxon>
        <taxon>Agaricomycetes</taxon>
        <taxon>Polyporales</taxon>
        <taxon>Sparassidaceae</taxon>
        <taxon>Sparassis</taxon>
    </lineage>
</organism>
<accession>A0A401H4P4</accession>
<gene>
    <name evidence="3" type="ORF">SCP_1600320</name>
</gene>
<dbReference type="OrthoDB" id="5086884at2759"/>
<protein>
    <submittedName>
        <fullName evidence="3">Uncharacterized protein</fullName>
    </submittedName>
</protein>
<feature type="transmembrane region" description="Helical" evidence="2">
    <location>
        <begin position="114"/>
        <end position="132"/>
    </location>
</feature>
<reference evidence="3 4" key="1">
    <citation type="journal article" date="2018" name="Sci. Rep.">
        <title>Genome sequence of the cauliflower mushroom Sparassis crispa (Hanabiratake) and its association with beneficial usage.</title>
        <authorList>
            <person name="Kiyama R."/>
            <person name="Furutani Y."/>
            <person name="Kawaguchi K."/>
            <person name="Nakanishi T."/>
        </authorList>
    </citation>
    <scope>NUCLEOTIDE SEQUENCE [LARGE SCALE GENOMIC DNA]</scope>
</reference>
<dbReference type="AlphaFoldDB" id="A0A401H4P4"/>
<dbReference type="GeneID" id="38786288"/>
<proteinExistence type="predicted"/>